<protein>
    <submittedName>
        <fullName evidence="1">Uncharacterized protein</fullName>
    </submittedName>
</protein>
<organism evidence="1 2">
    <name type="scientific">Bifidobacterium longum subsp. longum</name>
    <dbReference type="NCBI Taxonomy" id="1679"/>
    <lineage>
        <taxon>Bacteria</taxon>
        <taxon>Bacillati</taxon>
        <taxon>Actinomycetota</taxon>
        <taxon>Actinomycetes</taxon>
        <taxon>Bifidobacteriales</taxon>
        <taxon>Bifidobacteriaceae</taxon>
        <taxon>Bifidobacterium</taxon>
    </lineage>
</organism>
<evidence type="ECO:0000313" key="1">
    <source>
        <dbReference type="EMBL" id="TCF71358.1"/>
    </source>
</evidence>
<reference evidence="1 2" key="1">
    <citation type="journal article" date="2018" name="Sci. Rep.">
        <title>Genomic diversity and distribution of Bifidobacterium longum subsp. longum across the human lifespan.</title>
        <authorList>
            <person name="Odamaki T."/>
            <person name="Bottacini F."/>
            <person name="Kato K."/>
            <person name="Mitsuyama E."/>
            <person name="Yoshida K."/>
            <person name="Horigome A."/>
            <person name="Xiao J.Z."/>
            <person name="van Sinderen D."/>
        </authorList>
    </citation>
    <scope>NUCLEOTIDE SEQUENCE [LARGE SCALE GENOMIC DNA]</scope>
    <source>
        <strain evidence="1 2">MCC10118</strain>
    </source>
</reference>
<dbReference type="RefSeq" id="WP_118088589.1">
    <property type="nucleotide sequence ID" value="NZ_CP083257.1"/>
</dbReference>
<dbReference type="Proteomes" id="UP000293137">
    <property type="component" value="Unassembled WGS sequence"/>
</dbReference>
<name>A0AB74HIH9_BIFLL</name>
<evidence type="ECO:0000313" key="2">
    <source>
        <dbReference type="Proteomes" id="UP000293137"/>
    </source>
</evidence>
<sequence length="381" mass="44518">MGVNQQVFERYVNGDETALMGMPVQKQIKFRELRNVLSRFFGDYPERMKPEFAIALIDDQCFLMDKCNRAIEELDAEKLYKLLNERKEHDLTLRAISDNYLTSLDDDSVGNRYDEKQDRKTKLEKKIASYSEALDKCNKILRGKVTTFYDHKIYKIVCFPLLEINNLPTAEEDSLKIIFLAKLFSLRCFFASLKFQLAQQVILARMKKNSNAAIARVLETDTKKLDRMVKSYEKTMNDAVSENGFLMAEGPMRAADAQEKLFTERKNKPEYEFVGYLLSHQDSEALQGFHSDLMREFLQTENYLSFALALCDIGRDADRPTDVYLFKLYMTNNFLKEYDYTITPVYDSLKRLGVKDDLIRCVLYEGSKEFKKRIERVHRSA</sequence>
<dbReference type="AlphaFoldDB" id="A0AB74HIH9"/>
<gene>
    <name evidence="1" type="ORF">MCC10118_0445</name>
</gene>
<proteinExistence type="predicted"/>
<comment type="caution">
    <text evidence="1">The sequence shown here is derived from an EMBL/GenBank/DDBJ whole genome shotgun (WGS) entry which is preliminary data.</text>
</comment>
<dbReference type="EMBL" id="SHTH01000002">
    <property type="protein sequence ID" value="TCF71358.1"/>
    <property type="molecule type" value="Genomic_DNA"/>
</dbReference>
<accession>A0AB74HIH9</accession>